<dbReference type="EMBL" id="WSZI01000012">
    <property type="protein sequence ID" value="MWN20717.1"/>
    <property type="molecule type" value="Genomic_DNA"/>
</dbReference>
<dbReference type="Proteomes" id="UP000478636">
    <property type="component" value="Unassembled WGS sequence"/>
</dbReference>
<proteinExistence type="predicted"/>
<organism evidence="1 2">
    <name type="scientific">Leuconostoc lactis</name>
    <dbReference type="NCBI Taxonomy" id="1246"/>
    <lineage>
        <taxon>Bacteria</taxon>
        <taxon>Bacillati</taxon>
        <taxon>Bacillota</taxon>
        <taxon>Bacilli</taxon>
        <taxon>Lactobacillales</taxon>
        <taxon>Lactobacillaceae</taxon>
        <taxon>Leuconostoc</taxon>
    </lineage>
</organism>
<dbReference type="RefSeq" id="WP_029510511.1">
    <property type="nucleotide sequence ID" value="NZ_BJMJ01000042.1"/>
</dbReference>
<comment type="caution">
    <text evidence="1">The sequence shown here is derived from an EMBL/GenBank/DDBJ whole genome shotgun (WGS) entry which is preliminary data.</text>
</comment>
<evidence type="ECO:0000313" key="1">
    <source>
        <dbReference type="EMBL" id="MWN20717.1"/>
    </source>
</evidence>
<sequence length="359" mass="41348">MKQGKSAQIKNLKHRQQQQKFMNKHKLPEFNYNEFAGFLRARYYLTHRQKYSPETFEVASFFLDDVIAMMVNHNFTSFTSNERAVVKLNEVMQAALVNSDDRDWRYFVMLVPVLYDMQQFLVKEGSVNERFVAQAPKFDINFWRMIMRTVMAINFFKWQGKDVAELMKTSSAIDDLQFKFLQVDDKDDHFNLPVIAETFRGLSPKMKPLKGADSVVALEPKLTEAQIQAELEFADKRLAQFKAASVKDVVSDNVVNMLRGFHEGLATEYQATHDLWQPAMFNALATDKLFNYWSPAWDNLDGIGGEVKSYLTFLSQKQDISGLSEFVTGTAGIDRYIDVAALNHLLEQMPEDVLAERAL</sequence>
<protein>
    <submittedName>
        <fullName evidence="1">Metaphase chromosome protein 1</fullName>
    </submittedName>
</protein>
<evidence type="ECO:0000313" key="2">
    <source>
        <dbReference type="Proteomes" id="UP000478636"/>
    </source>
</evidence>
<gene>
    <name evidence="1" type="ORF">GQS40_03390</name>
</gene>
<accession>A0A6L7A584</accession>
<name>A0A6L7A584_LEULA</name>
<reference evidence="1 2" key="1">
    <citation type="submission" date="2019-12" db="EMBL/GenBank/DDBJ databases">
        <title>Complete genome sequence of Leuconostoc lactis strain AVN1 provides insights into metabolic potential.</title>
        <authorList>
            <person name="Besrour N."/>
            <person name="Najjari A."/>
            <person name="Fhoula I."/>
            <person name="Jaballah S."/>
            <person name="Klibi N."/>
            <person name="Ouzari H.I."/>
        </authorList>
    </citation>
    <scope>NUCLEOTIDE SEQUENCE [LARGE SCALE GENOMIC DNA]</scope>
    <source>
        <strain evidence="1 2">AVN1</strain>
    </source>
</reference>
<dbReference type="AlphaFoldDB" id="A0A6L7A584"/>